<sequence length="149" mass="16667">MSGQTVRVSRILPASCDEVFDAWLDPDGMREWMLPGTVKHCEVMLEPRVGGRFHIFMSSARAEYVHTGEYRVLERPSKLVFTWMSSRMDQQETLVTVELFARGEQCEIVLTHERVPVDHAGKGLAVGWNQMLVKLGASFTKQGASGGLA</sequence>
<evidence type="ECO:0000313" key="3">
    <source>
        <dbReference type="EMBL" id="RAS23498.1"/>
    </source>
</evidence>
<dbReference type="RefSeq" id="WP_111933974.1">
    <property type="nucleotide sequence ID" value="NZ_CADFFP010000022.1"/>
</dbReference>
<dbReference type="Pfam" id="PF08327">
    <property type="entry name" value="AHSA1"/>
    <property type="match status" value="1"/>
</dbReference>
<organism evidence="3 4">
    <name type="scientific">Paraburkholderia bryophila</name>
    <dbReference type="NCBI Taxonomy" id="420952"/>
    <lineage>
        <taxon>Bacteria</taxon>
        <taxon>Pseudomonadati</taxon>
        <taxon>Pseudomonadota</taxon>
        <taxon>Betaproteobacteria</taxon>
        <taxon>Burkholderiales</taxon>
        <taxon>Burkholderiaceae</taxon>
        <taxon>Paraburkholderia</taxon>
    </lineage>
</organism>
<evidence type="ECO:0000313" key="4">
    <source>
        <dbReference type="Proteomes" id="UP000248918"/>
    </source>
</evidence>
<gene>
    <name evidence="3" type="ORF">BX591_120104</name>
</gene>
<accession>A0A329BN31</accession>
<dbReference type="CDD" id="cd07814">
    <property type="entry name" value="SRPBCC_CalC_Aha1-like"/>
    <property type="match status" value="1"/>
</dbReference>
<evidence type="ECO:0000256" key="1">
    <source>
        <dbReference type="ARBA" id="ARBA00006817"/>
    </source>
</evidence>
<dbReference type="EMBL" id="QLTK01000020">
    <property type="protein sequence ID" value="RAS23498.1"/>
    <property type="molecule type" value="Genomic_DNA"/>
</dbReference>
<protein>
    <submittedName>
        <fullName evidence="3">Uncharacterized protein YndB with AHSA1/START domain</fullName>
    </submittedName>
</protein>
<dbReference type="SUPFAM" id="SSF55961">
    <property type="entry name" value="Bet v1-like"/>
    <property type="match status" value="1"/>
</dbReference>
<proteinExistence type="inferred from homology"/>
<evidence type="ECO:0000259" key="2">
    <source>
        <dbReference type="Pfam" id="PF08327"/>
    </source>
</evidence>
<comment type="similarity">
    <text evidence="1">Belongs to the AHA1 family.</text>
</comment>
<reference evidence="3 4" key="1">
    <citation type="submission" date="2018-06" db="EMBL/GenBank/DDBJ databases">
        <title>Genomic Encyclopedia of Type Strains, Phase III (KMG-III): the genomes of soil and plant-associated and newly described type strains.</title>
        <authorList>
            <person name="Whitman W."/>
        </authorList>
    </citation>
    <scope>NUCLEOTIDE SEQUENCE [LARGE SCALE GENOMIC DNA]</scope>
    <source>
        <strain evidence="3 4">LMG 23644</strain>
    </source>
</reference>
<dbReference type="OrthoDB" id="9786557at2"/>
<dbReference type="InterPro" id="IPR023393">
    <property type="entry name" value="START-like_dom_sf"/>
</dbReference>
<dbReference type="InterPro" id="IPR013538">
    <property type="entry name" value="ASHA1/2-like_C"/>
</dbReference>
<comment type="caution">
    <text evidence="3">The sequence shown here is derived from an EMBL/GenBank/DDBJ whole genome shotgun (WGS) entry which is preliminary data.</text>
</comment>
<dbReference type="Gene3D" id="3.30.530.20">
    <property type="match status" value="1"/>
</dbReference>
<feature type="domain" description="Activator of Hsp90 ATPase homologue 1/2-like C-terminal" evidence="2">
    <location>
        <begin position="14"/>
        <end position="137"/>
    </location>
</feature>
<dbReference type="AlphaFoldDB" id="A0A329BN31"/>
<dbReference type="Proteomes" id="UP000248918">
    <property type="component" value="Unassembled WGS sequence"/>
</dbReference>
<name>A0A329BN31_9BURK</name>